<evidence type="ECO:0000259" key="8">
    <source>
        <dbReference type="PROSITE" id="PS50928"/>
    </source>
</evidence>
<dbReference type="AlphaFoldDB" id="A0A7X0SQV0"/>
<keyword evidence="6 7" id="KW-0472">Membrane</keyword>
<evidence type="ECO:0000313" key="9">
    <source>
        <dbReference type="EMBL" id="MBB6734458.1"/>
    </source>
</evidence>
<dbReference type="PANTHER" id="PTHR43744">
    <property type="entry name" value="ABC TRANSPORTER PERMEASE PROTEIN MG189-RELATED-RELATED"/>
    <property type="match status" value="1"/>
</dbReference>
<dbReference type="RefSeq" id="WP_185132115.1">
    <property type="nucleotide sequence ID" value="NZ_JACJVO010000033.1"/>
</dbReference>
<evidence type="ECO:0000256" key="1">
    <source>
        <dbReference type="ARBA" id="ARBA00004651"/>
    </source>
</evidence>
<keyword evidence="3" id="KW-1003">Cell membrane</keyword>
<evidence type="ECO:0000256" key="5">
    <source>
        <dbReference type="ARBA" id="ARBA00022989"/>
    </source>
</evidence>
<keyword evidence="4 7" id="KW-0812">Transmembrane</keyword>
<comment type="similarity">
    <text evidence="7">Belongs to the binding-protein-dependent transport system permease family.</text>
</comment>
<dbReference type="InterPro" id="IPR035906">
    <property type="entry name" value="MetI-like_sf"/>
</dbReference>
<comment type="subcellular location">
    <subcellularLocation>
        <location evidence="1 7">Cell membrane</location>
        <topology evidence="1 7">Multi-pass membrane protein</topology>
    </subcellularLocation>
</comment>
<comment type="caution">
    <text evidence="9">The sequence shown here is derived from an EMBL/GenBank/DDBJ whole genome shotgun (WGS) entry which is preliminary data.</text>
</comment>
<keyword evidence="5 7" id="KW-1133">Transmembrane helix</keyword>
<evidence type="ECO:0000256" key="6">
    <source>
        <dbReference type="ARBA" id="ARBA00023136"/>
    </source>
</evidence>
<feature type="transmembrane region" description="Helical" evidence="7">
    <location>
        <begin position="12"/>
        <end position="34"/>
    </location>
</feature>
<dbReference type="InterPro" id="IPR000515">
    <property type="entry name" value="MetI-like"/>
</dbReference>
<evidence type="ECO:0000256" key="7">
    <source>
        <dbReference type="RuleBase" id="RU363032"/>
    </source>
</evidence>
<dbReference type="SUPFAM" id="SSF161098">
    <property type="entry name" value="MetI-like"/>
    <property type="match status" value="1"/>
</dbReference>
<evidence type="ECO:0000313" key="10">
    <source>
        <dbReference type="Proteomes" id="UP000564644"/>
    </source>
</evidence>
<dbReference type="GO" id="GO:0055085">
    <property type="term" value="P:transmembrane transport"/>
    <property type="evidence" value="ECO:0007669"/>
    <property type="project" value="InterPro"/>
</dbReference>
<evidence type="ECO:0000256" key="2">
    <source>
        <dbReference type="ARBA" id="ARBA00022448"/>
    </source>
</evidence>
<dbReference type="Proteomes" id="UP000564644">
    <property type="component" value="Unassembled WGS sequence"/>
</dbReference>
<keyword evidence="10" id="KW-1185">Reference proteome</keyword>
<accession>A0A7X0SQV0</accession>
<feature type="domain" description="ABC transmembrane type-1" evidence="8">
    <location>
        <begin position="74"/>
        <end position="275"/>
    </location>
</feature>
<dbReference type="Gene3D" id="1.10.3720.10">
    <property type="entry name" value="MetI-like"/>
    <property type="match status" value="1"/>
</dbReference>
<sequence length="290" mass="32444">MRERTLGSKVFDTANHIVLLIVGIVTVLPFLYVISGSLVSSEELLTKKIVLFPTHISWDAYRYIFATKVIYSSLLNSIFITVVGTLINLLLTTLMAYPLAKRTLRGRNKLMLLIVFTMLFNGGMIPTYLVVKSMGLLDTYWSLWLPSAISAFNLILLRNFFQQLPESLEESAKIDGCNELGILYKIVVPLSLPAMATFALFYAVYYWNSYFTAVLYINKSNLWPIQVWLQQIVLLSAGGFTDANALSEVVVPPESIKYAVIVVAAIPVLLLYPFLQKHFAKGVLLGSVKG</sequence>
<dbReference type="PANTHER" id="PTHR43744:SF9">
    <property type="entry name" value="POLYGALACTURONAN_RHAMNOGALACTURONAN TRANSPORT SYSTEM PERMEASE PROTEIN YTCP"/>
    <property type="match status" value="1"/>
</dbReference>
<feature type="transmembrane region" description="Helical" evidence="7">
    <location>
        <begin position="182"/>
        <end position="207"/>
    </location>
</feature>
<dbReference type="CDD" id="cd06261">
    <property type="entry name" value="TM_PBP2"/>
    <property type="match status" value="1"/>
</dbReference>
<dbReference type="GO" id="GO:0005886">
    <property type="term" value="C:plasma membrane"/>
    <property type="evidence" value="ECO:0007669"/>
    <property type="project" value="UniProtKB-SubCell"/>
</dbReference>
<proteinExistence type="inferred from homology"/>
<dbReference type="PROSITE" id="PS50928">
    <property type="entry name" value="ABC_TM1"/>
    <property type="match status" value="1"/>
</dbReference>
<name>A0A7X0SQV0_9BACL</name>
<feature type="transmembrane region" description="Helical" evidence="7">
    <location>
        <begin position="143"/>
        <end position="161"/>
    </location>
</feature>
<feature type="transmembrane region" description="Helical" evidence="7">
    <location>
        <begin position="258"/>
        <end position="275"/>
    </location>
</feature>
<evidence type="ECO:0000256" key="3">
    <source>
        <dbReference type="ARBA" id="ARBA00022475"/>
    </source>
</evidence>
<feature type="transmembrane region" description="Helical" evidence="7">
    <location>
        <begin position="110"/>
        <end position="131"/>
    </location>
</feature>
<organism evidence="9 10">
    <name type="scientific">Cohnella zeiphila</name>
    <dbReference type="NCBI Taxonomy" id="2761120"/>
    <lineage>
        <taxon>Bacteria</taxon>
        <taxon>Bacillati</taxon>
        <taxon>Bacillota</taxon>
        <taxon>Bacilli</taxon>
        <taxon>Bacillales</taxon>
        <taxon>Paenibacillaceae</taxon>
        <taxon>Cohnella</taxon>
    </lineage>
</organism>
<keyword evidence="2 7" id="KW-0813">Transport</keyword>
<feature type="transmembrane region" description="Helical" evidence="7">
    <location>
        <begin position="78"/>
        <end position="98"/>
    </location>
</feature>
<reference evidence="9 10" key="1">
    <citation type="submission" date="2020-08" db="EMBL/GenBank/DDBJ databases">
        <title>Cohnella phylogeny.</title>
        <authorList>
            <person name="Dunlap C."/>
        </authorList>
    </citation>
    <scope>NUCLEOTIDE SEQUENCE [LARGE SCALE GENOMIC DNA]</scope>
    <source>
        <strain evidence="9 10">CBP 2801</strain>
    </source>
</reference>
<evidence type="ECO:0000256" key="4">
    <source>
        <dbReference type="ARBA" id="ARBA00022692"/>
    </source>
</evidence>
<protein>
    <submittedName>
        <fullName evidence="9">Carbohydrate ABC transporter permease</fullName>
    </submittedName>
</protein>
<dbReference type="EMBL" id="JACJVO010000033">
    <property type="protein sequence ID" value="MBB6734458.1"/>
    <property type="molecule type" value="Genomic_DNA"/>
</dbReference>
<dbReference type="Pfam" id="PF00528">
    <property type="entry name" value="BPD_transp_1"/>
    <property type="match status" value="1"/>
</dbReference>
<gene>
    <name evidence="9" type="ORF">H7C18_26375</name>
</gene>